<dbReference type="InterPro" id="IPR050397">
    <property type="entry name" value="Env_Response_Regulators"/>
</dbReference>
<evidence type="ECO:0000259" key="5">
    <source>
        <dbReference type="PROSITE" id="PS51063"/>
    </source>
</evidence>
<dbReference type="SMART" id="SM00100">
    <property type="entry name" value="cNMP"/>
    <property type="match status" value="1"/>
</dbReference>
<organism evidence="6 7">
    <name type="scientific">Ideonella margarita</name>
    <dbReference type="NCBI Taxonomy" id="2984191"/>
    <lineage>
        <taxon>Bacteria</taxon>
        <taxon>Pseudomonadati</taxon>
        <taxon>Pseudomonadota</taxon>
        <taxon>Betaproteobacteria</taxon>
        <taxon>Burkholderiales</taxon>
        <taxon>Sphaerotilaceae</taxon>
        <taxon>Ideonella</taxon>
    </lineage>
</organism>
<dbReference type="InterPro" id="IPR014710">
    <property type="entry name" value="RmlC-like_jellyroll"/>
</dbReference>
<dbReference type="PANTHER" id="PTHR24567:SF26">
    <property type="entry name" value="REGULATORY PROTEIN YEIL"/>
    <property type="match status" value="1"/>
</dbReference>
<dbReference type="Proteomes" id="UP001379945">
    <property type="component" value="Unassembled WGS sequence"/>
</dbReference>
<evidence type="ECO:0000256" key="2">
    <source>
        <dbReference type="ARBA" id="ARBA00023125"/>
    </source>
</evidence>
<dbReference type="InterPro" id="IPR018490">
    <property type="entry name" value="cNMP-bd_dom_sf"/>
</dbReference>
<comment type="caution">
    <text evidence="6">The sequence shown here is derived from an EMBL/GenBank/DDBJ whole genome shotgun (WGS) entry which is preliminary data.</text>
</comment>
<dbReference type="PANTHER" id="PTHR24567">
    <property type="entry name" value="CRP FAMILY TRANSCRIPTIONAL REGULATORY PROTEIN"/>
    <property type="match status" value="1"/>
</dbReference>
<dbReference type="InterPro" id="IPR012318">
    <property type="entry name" value="HTH_CRP"/>
</dbReference>
<evidence type="ECO:0000313" key="7">
    <source>
        <dbReference type="Proteomes" id="UP001379945"/>
    </source>
</evidence>
<dbReference type="Gene3D" id="2.60.120.10">
    <property type="entry name" value="Jelly Rolls"/>
    <property type="match status" value="1"/>
</dbReference>
<dbReference type="InterPro" id="IPR036388">
    <property type="entry name" value="WH-like_DNA-bd_sf"/>
</dbReference>
<dbReference type="InterPro" id="IPR036390">
    <property type="entry name" value="WH_DNA-bd_sf"/>
</dbReference>
<reference evidence="6 7" key="1">
    <citation type="submission" date="2024-04" db="EMBL/GenBank/DDBJ databases">
        <title>Novel species of the genus Ideonella isolated from streams.</title>
        <authorList>
            <person name="Lu H."/>
        </authorList>
    </citation>
    <scope>NUCLEOTIDE SEQUENCE [LARGE SCALE GENOMIC DNA]</scope>
    <source>
        <strain evidence="6 7">LYT19W</strain>
    </source>
</reference>
<feature type="domain" description="HTH crp-type" evidence="5">
    <location>
        <begin position="166"/>
        <end position="233"/>
    </location>
</feature>
<keyword evidence="1" id="KW-0805">Transcription regulation</keyword>
<name>A0ABU9C878_9BURK</name>
<dbReference type="Pfam" id="PF00027">
    <property type="entry name" value="cNMP_binding"/>
    <property type="match status" value="1"/>
</dbReference>
<protein>
    <submittedName>
        <fullName evidence="6">Crp/Fnr family transcriptional regulator</fullName>
    </submittedName>
</protein>
<keyword evidence="2" id="KW-0238">DNA-binding</keyword>
<dbReference type="Gene3D" id="1.10.10.10">
    <property type="entry name" value="Winged helix-like DNA-binding domain superfamily/Winged helix DNA-binding domain"/>
    <property type="match status" value="1"/>
</dbReference>
<dbReference type="SUPFAM" id="SSF51206">
    <property type="entry name" value="cAMP-binding domain-like"/>
    <property type="match status" value="1"/>
</dbReference>
<dbReference type="CDD" id="cd00038">
    <property type="entry name" value="CAP_ED"/>
    <property type="match status" value="1"/>
</dbReference>
<dbReference type="RefSeq" id="WP_341399114.1">
    <property type="nucleotide sequence ID" value="NZ_JBBUTI010000006.1"/>
</dbReference>
<dbReference type="SMART" id="SM00419">
    <property type="entry name" value="HTH_CRP"/>
    <property type="match status" value="1"/>
</dbReference>
<feature type="domain" description="Cyclic nucleotide-binding" evidence="4">
    <location>
        <begin position="33"/>
        <end position="134"/>
    </location>
</feature>
<keyword evidence="3" id="KW-0804">Transcription</keyword>
<gene>
    <name evidence="6" type="ORF">AACH00_10690</name>
</gene>
<dbReference type="SUPFAM" id="SSF46785">
    <property type="entry name" value="Winged helix' DNA-binding domain"/>
    <property type="match status" value="1"/>
</dbReference>
<proteinExistence type="predicted"/>
<dbReference type="PROSITE" id="PS50042">
    <property type="entry name" value="CNMP_BINDING_3"/>
    <property type="match status" value="1"/>
</dbReference>
<dbReference type="Pfam" id="PF13545">
    <property type="entry name" value="HTH_Crp_2"/>
    <property type="match status" value="1"/>
</dbReference>
<evidence type="ECO:0000259" key="4">
    <source>
        <dbReference type="PROSITE" id="PS50042"/>
    </source>
</evidence>
<evidence type="ECO:0000313" key="6">
    <source>
        <dbReference type="EMBL" id="MEK8046817.1"/>
    </source>
</evidence>
<keyword evidence="7" id="KW-1185">Reference proteome</keyword>
<sequence length="246" mass="27190">MPPAQVIPLHAEPALFNPQTRICAECGVRKFALLGVVDLADLDRVHTHISSIKLSPGQSLYSAQAPGLAAFTLRSGIVRLERTSERGERRILRLAGASDLVGMEAMLGQTYAADAVACTDVEVCRLPRSLIEELARQQPELPLNLMKRWQSALDDADEWMTELCAGAARHRMLRLLLKLTEYAEGDRVWLPSRQEMSAMLDMTIETASRLVSQLKREGVLDTPDQRHAVIHNDALMAALRSDSLSA</sequence>
<dbReference type="PROSITE" id="PS51063">
    <property type="entry name" value="HTH_CRP_2"/>
    <property type="match status" value="1"/>
</dbReference>
<accession>A0ABU9C878</accession>
<dbReference type="InterPro" id="IPR000595">
    <property type="entry name" value="cNMP-bd_dom"/>
</dbReference>
<dbReference type="EMBL" id="JBBUTI010000006">
    <property type="protein sequence ID" value="MEK8046817.1"/>
    <property type="molecule type" value="Genomic_DNA"/>
</dbReference>
<evidence type="ECO:0000256" key="1">
    <source>
        <dbReference type="ARBA" id="ARBA00023015"/>
    </source>
</evidence>
<evidence type="ECO:0000256" key="3">
    <source>
        <dbReference type="ARBA" id="ARBA00023163"/>
    </source>
</evidence>